<proteinExistence type="predicted"/>
<dbReference type="EMBL" id="CM001220">
    <property type="protein sequence ID" value="KEH31150.1"/>
    <property type="molecule type" value="Genomic_DNA"/>
</dbReference>
<accession>A0A072UZ51</accession>
<evidence type="ECO:0000313" key="1">
    <source>
        <dbReference type="EMBL" id="KEH31150.1"/>
    </source>
</evidence>
<dbReference type="HOGENOM" id="CLU_2641859_0_0_1"/>
<dbReference type="EnsemblPlants" id="KEH31150">
    <property type="protein sequence ID" value="KEH31150"/>
    <property type="gene ID" value="MTR_4g091315"/>
</dbReference>
<reference evidence="2" key="3">
    <citation type="submission" date="2015-04" db="UniProtKB">
        <authorList>
            <consortium name="EnsemblPlants"/>
        </authorList>
    </citation>
    <scope>IDENTIFICATION</scope>
    <source>
        <strain evidence="2">cv. Jemalong A17</strain>
    </source>
</reference>
<evidence type="ECO:0000313" key="2">
    <source>
        <dbReference type="EnsemblPlants" id="KEH31150"/>
    </source>
</evidence>
<reference evidence="1 3" key="2">
    <citation type="journal article" date="2014" name="BMC Genomics">
        <title>An improved genome release (version Mt4.0) for the model legume Medicago truncatula.</title>
        <authorList>
            <person name="Tang H."/>
            <person name="Krishnakumar V."/>
            <person name="Bidwell S."/>
            <person name="Rosen B."/>
            <person name="Chan A."/>
            <person name="Zhou S."/>
            <person name="Gentzbittel L."/>
            <person name="Childs K.L."/>
            <person name="Yandell M."/>
            <person name="Gundlach H."/>
            <person name="Mayer K.F."/>
            <person name="Schwartz D.C."/>
            <person name="Town C.D."/>
        </authorList>
    </citation>
    <scope>GENOME REANNOTATION</scope>
    <source>
        <strain evidence="1">A17</strain>
        <strain evidence="2 3">cv. Jemalong A17</strain>
    </source>
</reference>
<evidence type="ECO:0000313" key="3">
    <source>
        <dbReference type="Proteomes" id="UP000002051"/>
    </source>
</evidence>
<dbReference type="AlphaFoldDB" id="A0A072UZ51"/>
<keyword evidence="3" id="KW-1185">Reference proteome</keyword>
<reference evidence="1 3" key="1">
    <citation type="journal article" date="2011" name="Nature">
        <title>The Medicago genome provides insight into the evolution of rhizobial symbioses.</title>
        <authorList>
            <person name="Young N.D."/>
            <person name="Debelle F."/>
            <person name="Oldroyd G.E."/>
            <person name="Geurts R."/>
            <person name="Cannon S.B."/>
            <person name="Udvardi M.K."/>
            <person name="Benedito V.A."/>
            <person name="Mayer K.F."/>
            <person name="Gouzy J."/>
            <person name="Schoof H."/>
            <person name="Van de Peer Y."/>
            <person name="Proost S."/>
            <person name="Cook D.R."/>
            <person name="Meyers B.C."/>
            <person name="Spannagl M."/>
            <person name="Cheung F."/>
            <person name="De Mita S."/>
            <person name="Krishnakumar V."/>
            <person name="Gundlach H."/>
            <person name="Zhou S."/>
            <person name="Mudge J."/>
            <person name="Bharti A.K."/>
            <person name="Murray J.D."/>
            <person name="Naoumkina M.A."/>
            <person name="Rosen B."/>
            <person name="Silverstein K.A."/>
            <person name="Tang H."/>
            <person name="Rombauts S."/>
            <person name="Zhao P.X."/>
            <person name="Zhou P."/>
            <person name="Barbe V."/>
            <person name="Bardou P."/>
            <person name="Bechner M."/>
            <person name="Bellec A."/>
            <person name="Berger A."/>
            <person name="Berges H."/>
            <person name="Bidwell S."/>
            <person name="Bisseling T."/>
            <person name="Choisne N."/>
            <person name="Couloux A."/>
            <person name="Denny R."/>
            <person name="Deshpande S."/>
            <person name="Dai X."/>
            <person name="Doyle J.J."/>
            <person name="Dudez A.M."/>
            <person name="Farmer A.D."/>
            <person name="Fouteau S."/>
            <person name="Franken C."/>
            <person name="Gibelin C."/>
            <person name="Gish J."/>
            <person name="Goldstein S."/>
            <person name="Gonzalez A.J."/>
            <person name="Green P.J."/>
            <person name="Hallab A."/>
            <person name="Hartog M."/>
            <person name="Hua A."/>
            <person name="Humphray S.J."/>
            <person name="Jeong D.H."/>
            <person name="Jing Y."/>
            <person name="Jocker A."/>
            <person name="Kenton S.M."/>
            <person name="Kim D.J."/>
            <person name="Klee K."/>
            <person name="Lai H."/>
            <person name="Lang C."/>
            <person name="Lin S."/>
            <person name="Macmil S.L."/>
            <person name="Magdelenat G."/>
            <person name="Matthews L."/>
            <person name="McCorrison J."/>
            <person name="Monaghan E.L."/>
            <person name="Mun J.H."/>
            <person name="Najar F.Z."/>
            <person name="Nicholson C."/>
            <person name="Noirot C."/>
            <person name="O'Bleness M."/>
            <person name="Paule C.R."/>
            <person name="Poulain J."/>
            <person name="Prion F."/>
            <person name="Qin B."/>
            <person name="Qu C."/>
            <person name="Retzel E.F."/>
            <person name="Riddle C."/>
            <person name="Sallet E."/>
            <person name="Samain S."/>
            <person name="Samson N."/>
            <person name="Sanders I."/>
            <person name="Saurat O."/>
            <person name="Scarpelli C."/>
            <person name="Schiex T."/>
            <person name="Segurens B."/>
            <person name="Severin A.J."/>
            <person name="Sherrier D.J."/>
            <person name="Shi R."/>
            <person name="Sims S."/>
            <person name="Singer S.R."/>
            <person name="Sinharoy S."/>
            <person name="Sterck L."/>
            <person name="Viollet A."/>
            <person name="Wang B.B."/>
            <person name="Wang K."/>
            <person name="Wang M."/>
            <person name="Wang X."/>
            <person name="Warfsmann J."/>
            <person name="Weissenbach J."/>
            <person name="White D.D."/>
            <person name="White J.D."/>
            <person name="Wiley G.B."/>
            <person name="Wincker P."/>
            <person name="Xing Y."/>
            <person name="Yang L."/>
            <person name="Yao Z."/>
            <person name="Ying F."/>
            <person name="Zhai J."/>
            <person name="Zhou L."/>
            <person name="Zuber A."/>
            <person name="Denarie J."/>
            <person name="Dixon R.A."/>
            <person name="May G.D."/>
            <person name="Schwartz D.C."/>
            <person name="Rogers J."/>
            <person name="Quetier F."/>
            <person name="Town C.D."/>
            <person name="Roe B.A."/>
        </authorList>
    </citation>
    <scope>NUCLEOTIDE SEQUENCE [LARGE SCALE GENOMIC DNA]</scope>
    <source>
        <strain evidence="1">A17</strain>
        <strain evidence="2 3">cv. Jemalong A17</strain>
    </source>
</reference>
<organism evidence="1 3">
    <name type="scientific">Medicago truncatula</name>
    <name type="common">Barrel medic</name>
    <name type="synonym">Medicago tribuloides</name>
    <dbReference type="NCBI Taxonomy" id="3880"/>
    <lineage>
        <taxon>Eukaryota</taxon>
        <taxon>Viridiplantae</taxon>
        <taxon>Streptophyta</taxon>
        <taxon>Embryophyta</taxon>
        <taxon>Tracheophyta</taxon>
        <taxon>Spermatophyta</taxon>
        <taxon>Magnoliopsida</taxon>
        <taxon>eudicotyledons</taxon>
        <taxon>Gunneridae</taxon>
        <taxon>Pentapetalae</taxon>
        <taxon>rosids</taxon>
        <taxon>fabids</taxon>
        <taxon>Fabales</taxon>
        <taxon>Fabaceae</taxon>
        <taxon>Papilionoideae</taxon>
        <taxon>50 kb inversion clade</taxon>
        <taxon>NPAAA clade</taxon>
        <taxon>Hologalegina</taxon>
        <taxon>IRL clade</taxon>
        <taxon>Trifolieae</taxon>
        <taxon>Medicago</taxon>
    </lineage>
</organism>
<protein>
    <submittedName>
        <fullName evidence="1 2">Uncharacterized protein</fullName>
    </submittedName>
</protein>
<dbReference type="Proteomes" id="UP000002051">
    <property type="component" value="Chromosome 4"/>
</dbReference>
<gene>
    <name evidence="1" type="ordered locus">MTR_4g091315</name>
</gene>
<name>A0A072UZ51_MEDTR</name>
<sequence>MAEESKYDCLMNRHWGRPFIEFNRIIKHQRSAIECINMFEYPHPFEVALIWDEIKSIKHGIRAEIKIAMWELDSGSR</sequence>